<organism evidence="1">
    <name type="scientific">marine metagenome</name>
    <dbReference type="NCBI Taxonomy" id="408172"/>
    <lineage>
        <taxon>unclassified sequences</taxon>
        <taxon>metagenomes</taxon>
        <taxon>ecological metagenomes</taxon>
    </lineage>
</organism>
<dbReference type="CDD" id="cd00090">
    <property type="entry name" value="HTH_ARSR"/>
    <property type="match status" value="2"/>
</dbReference>
<dbReference type="Pfam" id="PF13412">
    <property type="entry name" value="HTH_24"/>
    <property type="match status" value="1"/>
</dbReference>
<reference evidence="1" key="1">
    <citation type="submission" date="2018-05" db="EMBL/GenBank/DDBJ databases">
        <authorList>
            <person name="Lanie J.A."/>
            <person name="Ng W.-L."/>
            <person name="Kazmierczak K.M."/>
            <person name="Andrzejewski T.M."/>
            <person name="Davidsen T.M."/>
            <person name="Wayne K.J."/>
            <person name="Tettelin H."/>
            <person name="Glass J.I."/>
            <person name="Rusch D."/>
            <person name="Podicherti R."/>
            <person name="Tsui H.-C.T."/>
            <person name="Winkler M.E."/>
        </authorList>
    </citation>
    <scope>NUCLEOTIDE SEQUENCE</scope>
</reference>
<dbReference type="InterPro" id="IPR036388">
    <property type="entry name" value="WH-like_DNA-bd_sf"/>
</dbReference>
<dbReference type="Pfam" id="PF12840">
    <property type="entry name" value="HTH_20"/>
    <property type="match status" value="1"/>
</dbReference>
<evidence type="ECO:0008006" key="2">
    <source>
        <dbReference type="Google" id="ProtNLM"/>
    </source>
</evidence>
<dbReference type="PANTHER" id="PTHR36216">
    <property type="entry name" value="TRANSCRIPTIONAL REGULATOR, TRMB"/>
    <property type="match status" value="1"/>
</dbReference>
<proteinExistence type="predicted"/>
<gene>
    <name evidence="1" type="ORF">METZ01_LOCUS106114</name>
</gene>
<dbReference type="Gene3D" id="1.10.10.10">
    <property type="entry name" value="Winged helix-like DNA-binding domain superfamily/Winged helix DNA-binding domain"/>
    <property type="match status" value="2"/>
</dbReference>
<dbReference type="PANTHER" id="PTHR36216:SF1">
    <property type="entry name" value="HTH ARSR-TYPE DOMAIN-CONTAINING PROTEIN"/>
    <property type="match status" value="1"/>
</dbReference>
<sequence>MGTKSLLFLVLVALTIGFVLIPTGQAEGSVEITSLQHNNARLGNSIDLKINNEADEVVAYSLVINIFSEDLQETIELESKNLVFSINPLQTYQTNFSFSIPRSGNYIFNLTLDSNGEIETSHIEYYYVFYEHLNIQLDNIIQDYYLDIDGANWRYNDENEQIELINLESDYETGIILGPFNTEKKENNVLEMEIEFDKTEASSFNIAYTTDFDSGQLYSTEWSEIYSLDESTGSYIELELVKEANVYIRLLATGNNASETNYWFLKNINQTYITNKHDLKTLIDKHYFYTTKQNPEIFVDVENTGLFDQQLGNISVVVNLYSVDGYIESYIHTPVLLSGESQTLDFGLTDIEISGNYYCKIKIILVNEDIYVEQLNSFISISLEDLGTFDLNFESPDSMISIASDYNQLNLLIESSNIDELSFNAPSEKTNLVDNYYLIKITENNGDLVISSESPGSYGHILSTISMDQYRFDVQTVEDSTETIEGIIAPSISFVKTQTYPVNIILNNRGFYTEEYSLSYIFAPTFIKSITGPDKVTIESGKSTTIVIEINPLPEIPREGGSQLNIEVNHKEENKILTYILSYEESDIEVLDHNCNRHSILLGQSISCTTVITNNGYVSGSLNVDIGITSDSTDYGIIEQVKIDKLENDELWSVRTTYNLKAESGYNMFVSIYDDTGLINSYQMTQTINVVKPAEEPREIANTFRMPSLNLTHGLFALSFLGMGYQFRRSENFKYFAFKFFIPLYSRLQKDTLADEPTRQNLLKHIYSEPGTNFTELKERFGLHNGTLAHHINILENHGIITSHRSGRQRLFFPFGSTNKTKIRTSLITNKTQKKIIEIVKDNPGITQSMISQRLNVSRQNINYHVNSLVSNSILNIEKQGRITRLYPTHFT</sequence>
<dbReference type="EMBL" id="UINC01012162">
    <property type="protein sequence ID" value="SVA53260.1"/>
    <property type="molecule type" value="Genomic_DNA"/>
</dbReference>
<dbReference type="SUPFAM" id="SSF46785">
    <property type="entry name" value="Winged helix' DNA-binding domain"/>
    <property type="match status" value="2"/>
</dbReference>
<name>A0A381WL70_9ZZZZ</name>
<accession>A0A381WL70</accession>
<evidence type="ECO:0000313" key="1">
    <source>
        <dbReference type="EMBL" id="SVA53260.1"/>
    </source>
</evidence>
<dbReference type="InterPro" id="IPR011991">
    <property type="entry name" value="ArsR-like_HTH"/>
</dbReference>
<dbReference type="InterPro" id="IPR036390">
    <property type="entry name" value="WH_DNA-bd_sf"/>
</dbReference>
<dbReference type="AlphaFoldDB" id="A0A381WL70"/>
<protein>
    <recommendedName>
        <fullName evidence="2">HTH arsR-type domain-containing protein</fullName>
    </recommendedName>
</protein>